<dbReference type="GO" id="GO:0005524">
    <property type="term" value="F:ATP binding"/>
    <property type="evidence" value="ECO:0007669"/>
    <property type="project" value="UniProtKB-KW"/>
</dbReference>
<dbReference type="GO" id="GO:0006281">
    <property type="term" value="P:DNA repair"/>
    <property type="evidence" value="ECO:0007669"/>
    <property type="project" value="UniProtKB-KW"/>
</dbReference>
<dbReference type="GO" id="GO:0016787">
    <property type="term" value="F:hydrolase activity"/>
    <property type="evidence" value="ECO:0007669"/>
    <property type="project" value="UniProtKB-KW"/>
</dbReference>
<comment type="caution">
    <text evidence="3">The sequence shown here is derived from an EMBL/GenBank/DDBJ whole genome shotgun (WGS) entry which is preliminary data.</text>
</comment>
<keyword evidence="1" id="KW-0547">Nucleotide-binding</keyword>
<evidence type="ECO:0000313" key="3">
    <source>
        <dbReference type="EMBL" id="GBM69200.1"/>
    </source>
</evidence>
<keyword evidence="1" id="KW-0233">DNA recombination</keyword>
<dbReference type="EC" id="5.6.2.3" evidence="1"/>
<keyword evidence="1" id="KW-0234">DNA repair</keyword>
<dbReference type="AlphaFoldDB" id="A0A4Y2HUZ1"/>
<keyword evidence="4" id="KW-1185">Reference proteome</keyword>
<sequence>MSRPHRIEEIINDVMQKLPYDTEELQQRPTEFVPRFNSEQKKVFDSVLQQSESEEGWLVFQNAPGGTWKSFLLNLLKLAYKFEKTKNLLTQ</sequence>
<proteinExistence type="inferred from homology"/>
<dbReference type="OrthoDB" id="272985at2759"/>
<dbReference type="Pfam" id="PF05970">
    <property type="entry name" value="PIF1"/>
    <property type="match status" value="1"/>
</dbReference>
<keyword evidence="1" id="KW-0227">DNA damage</keyword>
<accession>A0A4Y2HUZ1</accession>
<evidence type="ECO:0000313" key="4">
    <source>
        <dbReference type="Proteomes" id="UP000499080"/>
    </source>
</evidence>
<comment type="similarity">
    <text evidence="1">Belongs to the helicase family.</text>
</comment>
<name>A0A4Y2HUZ1_ARAVE</name>
<comment type="cofactor">
    <cofactor evidence="1">
        <name>Mg(2+)</name>
        <dbReference type="ChEBI" id="CHEBI:18420"/>
    </cofactor>
</comment>
<feature type="domain" description="DNA helicase Pif1-like DEAD-box helicase" evidence="2">
    <location>
        <begin position="36"/>
        <end position="83"/>
    </location>
</feature>
<gene>
    <name evidence="3" type="ORF">AVEN_216038_1</name>
</gene>
<protein>
    <recommendedName>
        <fullName evidence="1">ATP-dependent DNA helicase</fullName>
        <ecNumber evidence="1">5.6.2.3</ecNumber>
    </recommendedName>
</protein>
<dbReference type="GO" id="GO:0006310">
    <property type="term" value="P:DNA recombination"/>
    <property type="evidence" value="ECO:0007669"/>
    <property type="project" value="UniProtKB-KW"/>
</dbReference>
<dbReference type="GO" id="GO:0043139">
    <property type="term" value="F:5'-3' DNA helicase activity"/>
    <property type="evidence" value="ECO:0007669"/>
    <property type="project" value="UniProtKB-EC"/>
</dbReference>
<keyword evidence="1" id="KW-0067">ATP-binding</keyword>
<evidence type="ECO:0000259" key="2">
    <source>
        <dbReference type="Pfam" id="PF05970"/>
    </source>
</evidence>
<dbReference type="GO" id="GO:0000723">
    <property type="term" value="P:telomere maintenance"/>
    <property type="evidence" value="ECO:0007669"/>
    <property type="project" value="InterPro"/>
</dbReference>
<reference evidence="3 4" key="1">
    <citation type="journal article" date="2019" name="Sci. Rep.">
        <title>Orb-weaving spider Araneus ventricosus genome elucidates the spidroin gene catalogue.</title>
        <authorList>
            <person name="Kono N."/>
            <person name="Nakamura H."/>
            <person name="Ohtoshi R."/>
            <person name="Moran D.A.P."/>
            <person name="Shinohara A."/>
            <person name="Yoshida Y."/>
            <person name="Fujiwara M."/>
            <person name="Mori M."/>
            <person name="Tomita M."/>
            <person name="Arakawa K."/>
        </authorList>
    </citation>
    <scope>NUCLEOTIDE SEQUENCE [LARGE SCALE GENOMIC DNA]</scope>
</reference>
<dbReference type="Proteomes" id="UP000499080">
    <property type="component" value="Unassembled WGS sequence"/>
</dbReference>
<evidence type="ECO:0000256" key="1">
    <source>
        <dbReference type="RuleBase" id="RU363044"/>
    </source>
</evidence>
<dbReference type="InterPro" id="IPR010285">
    <property type="entry name" value="DNA_helicase_pif1-like_DEAD"/>
</dbReference>
<keyword evidence="1" id="KW-0378">Hydrolase</keyword>
<keyword evidence="1" id="KW-0347">Helicase</keyword>
<organism evidence="3 4">
    <name type="scientific">Araneus ventricosus</name>
    <name type="common">Orbweaver spider</name>
    <name type="synonym">Epeira ventricosa</name>
    <dbReference type="NCBI Taxonomy" id="182803"/>
    <lineage>
        <taxon>Eukaryota</taxon>
        <taxon>Metazoa</taxon>
        <taxon>Ecdysozoa</taxon>
        <taxon>Arthropoda</taxon>
        <taxon>Chelicerata</taxon>
        <taxon>Arachnida</taxon>
        <taxon>Araneae</taxon>
        <taxon>Araneomorphae</taxon>
        <taxon>Entelegynae</taxon>
        <taxon>Araneoidea</taxon>
        <taxon>Araneidae</taxon>
        <taxon>Araneus</taxon>
    </lineage>
</organism>
<comment type="catalytic activity">
    <reaction evidence="1">
        <text>ATP + H2O = ADP + phosphate + H(+)</text>
        <dbReference type="Rhea" id="RHEA:13065"/>
        <dbReference type="ChEBI" id="CHEBI:15377"/>
        <dbReference type="ChEBI" id="CHEBI:15378"/>
        <dbReference type="ChEBI" id="CHEBI:30616"/>
        <dbReference type="ChEBI" id="CHEBI:43474"/>
        <dbReference type="ChEBI" id="CHEBI:456216"/>
        <dbReference type="EC" id="5.6.2.3"/>
    </reaction>
</comment>
<dbReference type="EMBL" id="BGPR01002184">
    <property type="protein sequence ID" value="GBM69200.1"/>
    <property type="molecule type" value="Genomic_DNA"/>
</dbReference>